<dbReference type="OrthoDB" id="1274726at2"/>
<dbReference type="EMBL" id="FOQT01000003">
    <property type="protein sequence ID" value="SFI23262.1"/>
    <property type="molecule type" value="Genomic_DNA"/>
</dbReference>
<name>A0A1I3GJ43_9FLAO</name>
<dbReference type="Proteomes" id="UP000198931">
    <property type="component" value="Unassembled WGS sequence"/>
</dbReference>
<organism evidence="2 3">
    <name type="scientific">Halpernia frigidisoli</name>
    <dbReference type="NCBI Taxonomy" id="1125876"/>
    <lineage>
        <taxon>Bacteria</taxon>
        <taxon>Pseudomonadati</taxon>
        <taxon>Bacteroidota</taxon>
        <taxon>Flavobacteriia</taxon>
        <taxon>Flavobacteriales</taxon>
        <taxon>Weeksellaceae</taxon>
        <taxon>Chryseobacterium group</taxon>
        <taxon>Halpernia</taxon>
    </lineage>
</organism>
<dbReference type="AlphaFoldDB" id="A0A1I3GJ43"/>
<keyword evidence="1" id="KW-0472">Membrane</keyword>
<gene>
    <name evidence="2" type="ORF">SAMN05443292_1859</name>
</gene>
<keyword evidence="3" id="KW-1185">Reference proteome</keyword>
<feature type="transmembrane region" description="Helical" evidence="1">
    <location>
        <begin position="6"/>
        <end position="24"/>
    </location>
</feature>
<keyword evidence="1" id="KW-0812">Transmembrane</keyword>
<protein>
    <submittedName>
        <fullName evidence="2">Uncharacterized protein</fullName>
    </submittedName>
</protein>
<reference evidence="2 3" key="1">
    <citation type="submission" date="2016-10" db="EMBL/GenBank/DDBJ databases">
        <authorList>
            <person name="de Groot N.N."/>
        </authorList>
    </citation>
    <scope>NUCLEOTIDE SEQUENCE [LARGE SCALE GENOMIC DNA]</scope>
    <source>
        <strain evidence="2 3">DSM 26000</strain>
    </source>
</reference>
<evidence type="ECO:0000313" key="2">
    <source>
        <dbReference type="EMBL" id="SFI23262.1"/>
    </source>
</evidence>
<sequence>MKKETTILLAGSFGVFAVLGFLALKKFLSNKKLANYYHQFRSLQEMQSADEGIEYLGLK</sequence>
<keyword evidence="1" id="KW-1133">Transmembrane helix</keyword>
<dbReference type="STRING" id="1125876.SAMN05443292_1859"/>
<proteinExistence type="predicted"/>
<evidence type="ECO:0000313" key="3">
    <source>
        <dbReference type="Proteomes" id="UP000198931"/>
    </source>
</evidence>
<accession>A0A1I3GJ43</accession>
<dbReference type="RefSeq" id="WP_090079917.1">
    <property type="nucleotide sequence ID" value="NZ_FOQT01000003.1"/>
</dbReference>
<evidence type="ECO:0000256" key="1">
    <source>
        <dbReference type="SAM" id="Phobius"/>
    </source>
</evidence>